<proteinExistence type="predicted"/>
<organism evidence="1 2">
    <name type="scientific">Orchesella dallaii</name>
    <dbReference type="NCBI Taxonomy" id="48710"/>
    <lineage>
        <taxon>Eukaryota</taxon>
        <taxon>Metazoa</taxon>
        <taxon>Ecdysozoa</taxon>
        <taxon>Arthropoda</taxon>
        <taxon>Hexapoda</taxon>
        <taxon>Collembola</taxon>
        <taxon>Entomobryomorpha</taxon>
        <taxon>Entomobryoidea</taxon>
        <taxon>Orchesellidae</taxon>
        <taxon>Orchesellinae</taxon>
        <taxon>Orchesella</taxon>
    </lineage>
</organism>
<dbReference type="EMBL" id="CAXLJM020000104">
    <property type="protein sequence ID" value="CAL8134242.1"/>
    <property type="molecule type" value="Genomic_DNA"/>
</dbReference>
<protein>
    <submittedName>
        <fullName evidence="1">Uncharacterized protein</fullName>
    </submittedName>
</protein>
<keyword evidence="2" id="KW-1185">Reference proteome</keyword>
<dbReference type="Proteomes" id="UP001642540">
    <property type="component" value="Unassembled WGS sequence"/>
</dbReference>
<accession>A0ABP1RRX2</accession>
<comment type="caution">
    <text evidence="1">The sequence shown here is derived from an EMBL/GenBank/DDBJ whole genome shotgun (WGS) entry which is preliminary data.</text>
</comment>
<name>A0ABP1RRX2_9HEXA</name>
<reference evidence="1 2" key="1">
    <citation type="submission" date="2024-08" db="EMBL/GenBank/DDBJ databases">
        <authorList>
            <person name="Cucini C."/>
            <person name="Frati F."/>
        </authorList>
    </citation>
    <scope>NUCLEOTIDE SEQUENCE [LARGE SCALE GENOMIC DNA]</scope>
</reference>
<dbReference type="InterPro" id="IPR032675">
    <property type="entry name" value="LRR_dom_sf"/>
</dbReference>
<evidence type="ECO:0000313" key="1">
    <source>
        <dbReference type="EMBL" id="CAL8134242.1"/>
    </source>
</evidence>
<gene>
    <name evidence="1" type="ORF">ODALV1_LOCUS25432</name>
</gene>
<sequence length="582" mass="66986">MESIEMSVTDKVFQQFGVRLLHMACWTRTYPTCKFVEKTDSNYHPSPDWVTVRACRLVSTEWNNLISAVFRAEGKPQLIFDVIRYPPAEKAQMQAEFAFEVLSKATNGLLTDYRKSPNDFPPVKLALPISVFYMNMTGRFINLWEGLVRFLVEIDFDLPADASINLSGFLQPMENLKKVKFGSTGQKIEIGRNGGYSRLLREYRNHPKIIQSFLSAAKNVTSFTLHHSYRLDRIPSLLNIVLPAKVEFLDVPLVNNDSVAGQRSVETGCDSLKHLIIRSPTPPKTYKGKTPTHIFSLMKRHAPSLEVLELAAYANDTGDLEMSRYAKLEAKNRFRIGIKERMPNLHTLKVQGACWEIFQMESYQRNLPALKNLKLIPVFRPNQIEPLYKSKSETVESLMLCCLEGIPIEMIRGFSMNFPTLKKLCVVVMKFDASLKVCFREFRALKVLHVLCGPDDARYRGWLSEAISGVPAEEQNALTGEQITLSDVMERHGKSPSLRNLKDLEEFKLLVKDQSAMKQRTDVSVMVRTTFFQMPKLKRVILSVDTLQISEYQNQYIRKENVYGLKIEWHYSHRFEEYHELF</sequence>
<dbReference type="Gene3D" id="3.80.10.10">
    <property type="entry name" value="Ribonuclease Inhibitor"/>
    <property type="match status" value="1"/>
</dbReference>
<evidence type="ECO:0000313" key="2">
    <source>
        <dbReference type="Proteomes" id="UP001642540"/>
    </source>
</evidence>